<feature type="domain" description="SHOCT" evidence="2">
    <location>
        <begin position="60"/>
        <end position="81"/>
    </location>
</feature>
<sequence>MTYWNGHGMNGWGWFAMSLGTVLFWTLLIIAGVLIVRALGRASGAPPPPADRPAADRPAAEQVLAERFARGEIDEDEYRRRTAVLRGDAPHAGGHSP</sequence>
<organism evidence="3 4">
    <name type="scientific">Streptomyces atrovirens</name>
    <dbReference type="NCBI Taxonomy" id="285556"/>
    <lineage>
        <taxon>Bacteria</taxon>
        <taxon>Bacillati</taxon>
        <taxon>Actinomycetota</taxon>
        <taxon>Actinomycetes</taxon>
        <taxon>Kitasatosporales</taxon>
        <taxon>Streptomycetaceae</taxon>
        <taxon>Streptomyces</taxon>
    </lineage>
</organism>
<dbReference type="InterPro" id="IPR018649">
    <property type="entry name" value="SHOCT"/>
</dbReference>
<protein>
    <submittedName>
        <fullName evidence="3">SHOCT domain-containing protein</fullName>
    </submittedName>
</protein>
<dbReference type="RefSeq" id="WP_344560280.1">
    <property type="nucleotide sequence ID" value="NZ_BAAATG010000017.1"/>
</dbReference>
<accession>A0ABW0DVS3</accession>
<dbReference type="Proteomes" id="UP001596035">
    <property type="component" value="Unassembled WGS sequence"/>
</dbReference>
<dbReference type="EMBL" id="JBHSKN010000016">
    <property type="protein sequence ID" value="MFC5241874.1"/>
    <property type="molecule type" value="Genomic_DNA"/>
</dbReference>
<evidence type="ECO:0000256" key="1">
    <source>
        <dbReference type="SAM" id="Phobius"/>
    </source>
</evidence>
<dbReference type="Pfam" id="PF09851">
    <property type="entry name" value="SHOCT"/>
    <property type="match status" value="1"/>
</dbReference>
<keyword evidence="1" id="KW-0472">Membrane</keyword>
<keyword evidence="4" id="KW-1185">Reference proteome</keyword>
<evidence type="ECO:0000259" key="2">
    <source>
        <dbReference type="Pfam" id="PF09851"/>
    </source>
</evidence>
<keyword evidence="1" id="KW-0812">Transmembrane</keyword>
<reference evidence="4" key="1">
    <citation type="journal article" date="2019" name="Int. J. Syst. Evol. Microbiol.">
        <title>The Global Catalogue of Microorganisms (GCM) 10K type strain sequencing project: providing services to taxonomists for standard genome sequencing and annotation.</title>
        <authorList>
            <consortium name="The Broad Institute Genomics Platform"/>
            <consortium name="The Broad Institute Genome Sequencing Center for Infectious Disease"/>
            <person name="Wu L."/>
            <person name="Ma J."/>
        </authorList>
    </citation>
    <scope>NUCLEOTIDE SEQUENCE [LARGE SCALE GENOMIC DNA]</scope>
    <source>
        <strain evidence="4">CGMCC 4.7131</strain>
    </source>
</reference>
<evidence type="ECO:0000313" key="3">
    <source>
        <dbReference type="EMBL" id="MFC5241874.1"/>
    </source>
</evidence>
<name>A0ABW0DVS3_9ACTN</name>
<feature type="transmembrane region" description="Helical" evidence="1">
    <location>
        <begin position="12"/>
        <end position="36"/>
    </location>
</feature>
<proteinExistence type="predicted"/>
<gene>
    <name evidence="3" type="ORF">ACFPWV_18420</name>
</gene>
<comment type="caution">
    <text evidence="3">The sequence shown here is derived from an EMBL/GenBank/DDBJ whole genome shotgun (WGS) entry which is preliminary data.</text>
</comment>
<keyword evidence="1" id="KW-1133">Transmembrane helix</keyword>
<evidence type="ECO:0000313" key="4">
    <source>
        <dbReference type="Proteomes" id="UP001596035"/>
    </source>
</evidence>